<accession>A0ABN1CK10</accession>
<dbReference type="Proteomes" id="UP001501706">
    <property type="component" value="Unassembled WGS sequence"/>
</dbReference>
<dbReference type="InterPro" id="IPR042100">
    <property type="entry name" value="Bug_dom1"/>
</dbReference>
<dbReference type="EMBL" id="BAAAEN010000019">
    <property type="protein sequence ID" value="GAA0520738.1"/>
    <property type="molecule type" value="Genomic_DNA"/>
</dbReference>
<evidence type="ECO:0000256" key="1">
    <source>
        <dbReference type="ARBA" id="ARBA00006987"/>
    </source>
</evidence>
<organism evidence="3 4">
    <name type="scientific">Pigmentiphaga daeguensis</name>
    <dbReference type="NCBI Taxonomy" id="414049"/>
    <lineage>
        <taxon>Bacteria</taxon>
        <taxon>Pseudomonadati</taxon>
        <taxon>Pseudomonadota</taxon>
        <taxon>Betaproteobacteria</taxon>
        <taxon>Burkholderiales</taxon>
        <taxon>Alcaligenaceae</taxon>
        <taxon>Pigmentiphaga</taxon>
    </lineage>
</organism>
<dbReference type="Gene3D" id="3.40.190.10">
    <property type="entry name" value="Periplasmic binding protein-like II"/>
    <property type="match status" value="1"/>
</dbReference>
<dbReference type="PIRSF" id="PIRSF017082">
    <property type="entry name" value="YflP"/>
    <property type="match status" value="1"/>
</dbReference>
<protein>
    <submittedName>
        <fullName evidence="3">Tripartite tricarboxylate transporter substrate binding protein</fullName>
    </submittedName>
</protein>
<evidence type="ECO:0000256" key="2">
    <source>
        <dbReference type="SAM" id="SignalP"/>
    </source>
</evidence>
<evidence type="ECO:0000313" key="3">
    <source>
        <dbReference type="EMBL" id="GAA0520738.1"/>
    </source>
</evidence>
<dbReference type="RefSeq" id="WP_343928171.1">
    <property type="nucleotide sequence ID" value="NZ_BAAAEN010000019.1"/>
</dbReference>
<dbReference type="Gene3D" id="3.40.190.150">
    <property type="entry name" value="Bordetella uptake gene, domain 1"/>
    <property type="match status" value="1"/>
</dbReference>
<evidence type="ECO:0000313" key="4">
    <source>
        <dbReference type="Proteomes" id="UP001501706"/>
    </source>
</evidence>
<sequence>MNRSRPLGLLLSALAAALLAAAPAAGQDGYPAKPIRIIAPFPPGNSSDVAARFLGEQLAARLGQPVVVENKVGASGQVGAAYVAKADPDGYTLLMTSTSATISPAIYKSIPFDILGDFAPIVRVAVAPMVLLVRADAPYASLENFVAQLRSHPERYTYATAGTGTIQHLAIAAFLSRLKTDVLGVPYKGSPQALTDLIGGQVQFMFDAVLSGKPHVDSGRLKPLAVASLAPIAQMPGVPAAAQSAVPELKDFEIEGWVGLLAPRETPAAITQRLNREIVAVLTSPGMRERLAKANIATAAANTPQEFSQFLRKDAQRWKDIVTAARIPQE</sequence>
<dbReference type="PANTHER" id="PTHR42928">
    <property type="entry name" value="TRICARBOXYLATE-BINDING PROTEIN"/>
    <property type="match status" value="1"/>
</dbReference>
<name>A0ABN1CK10_9BURK</name>
<comment type="caution">
    <text evidence="3">The sequence shown here is derived from an EMBL/GenBank/DDBJ whole genome shotgun (WGS) entry which is preliminary data.</text>
</comment>
<dbReference type="Pfam" id="PF03401">
    <property type="entry name" value="TctC"/>
    <property type="match status" value="1"/>
</dbReference>
<keyword evidence="4" id="KW-1185">Reference proteome</keyword>
<proteinExistence type="inferred from homology"/>
<dbReference type="InterPro" id="IPR005064">
    <property type="entry name" value="BUG"/>
</dbReference>
<keyword evidence="2" id="KW-0732">Signal</keyword>
<feature type="chain" id="PRO_5045080129" evidence="2">
    <location>
        <begin position="27"/>
        <end position="330"/>
    </location>
</feature>
<gene>
    <name evidence="3" type="ORF">GCM10009097_42870</name>
</gene>
<feature type="signal peptide" evidence="2">
    <location>
        <begin position="1"/>
        <end position="26"/>
    </location>
</feature>
<comment type="similarity">
    <text evidence="1">Belongs to the UPF0065 (bug) family.</text>
</comment>
<reference evidence="3 4" key="1">
    <citation type="journal article" date="2019" name="Int. J. Syst. Evol. Microbiol.">
        <title>The Global Catalogue of Microorganisms (GCM) 10K type strain sequencing project: providing services to taxonomists for standard genome sequencing and annotation.</title>
        <authorList>
            <consortium name="The Broad Institute Genomics Platform"/>
            <consortium name="The Broad Institute Genome Sequencing Center for Infectious Disease"/>
            <person name="Wu L."/>
            <person name="Ma J."/>
        </authorList>
    </citation>
    <scope>NUCLEOTIDE SEQUENCE [LARGE SCALE GENOMIC DNA]</scope>
    <source>
        <strain evidence="3 4">JCM 14330</strain>
    </source>
</reference>
<dbReference type="SUPFAM" id="SSF53850">
    <property type="entry name" value="Periplasmic binding protein-like II"/>
    <property type="match status" value="1"/>
</dbReference>
<dbReference type="CDD" id="cd13578">
    <property type="entry name" value="PBP2_Bug27"/>
    <property type="match status" value="1"/>
</dbReference>
<dbReference type="PANTHER" id="PTHR42928:SF5">
    <property type="entry name" value="BLR1237 PROTEIN"/>
    <property type="match status" value="1"/>
</dbReference>